<dbReference type="STRING" id="937775.Metlim_2327"/>
<dbReference type="Gene3D" id="3.30.450.380">
    <property type="match status" value="1"/>
</dbReference>
<dbReference type="InterPro" id="IPR050921">
    <property type="entry name" value="T4SS_GSP_E_ATPase"/>
</dbReference>
<sequence>MSDLVCKIKSKSSFFKKGDSEENECMDNATVENSLPEPDTEYAGNKNRFSQRLKLYNRFTGKKSDKSVLDPLNYYENEYPEIPSGNDESFLCDYEELERYWLKPPFSYAVIIRDEDRNFSYRVCEPKISNKEQLLLEEADSELRSVLIYDTQAKRDEIRIDHDTVHKIVKNFDRQIDDDRVGIICYYLDCNFHGYGKLDALMHDENIEDITCNGPGSPVFIYHRKYSNLPVNLSFAGEELNKFVLKVAQKADKQLSLTTPLVDATLPDGARAQITYSDVVSTKGSSFTIRKFKTEPITPVDLIDYRTYDPEILAFIWLCVESRKSALVVGGTASGKTSTMNALSLFIPQFSKIVSIEDTREIQMPHKNWLAMKTRETVTESRKGSVDMFSLLKTALRQRPEYIIVGEVRGSEAQTLFQAMNTGHTTYSTLHAGGVDQAINRLTTDPINVATAMFEALDLIIIQQLVYIGGRMVRKCISLNEITINRGVIEHNTLYRWSPADDSFQRIFSESNILKEIAYSHGWSQDDLEQEIQMRKEILESLLLRNIRKSDEITSEFYEYSKKGRYEFKE</sequence>
<keyword evidence="5" id="KW-1185">Reference proteome</keyword>
<evidence type="ECO:0000259" key="3">
    <source>
        <dbReference type="Pfam" id="PF23990"/>
    </source>
</evidence>
<dbReference type="CDD" id="cd01130">
    <property type="entry name" value="VirB11-like_ATPase"/>
    <property type="match status" value="1"/>
</dbReference>
<dbReference type="InterPro" id="IPR056570">
    <property type="entry name" value="PilB3-like_N"/>
</dbReference>
<dbReference type="AlphaFoldDB" id="H1Z236"/>
<dbReference type="InterPro" id="IPR001482">
    <property type="entry name" value="T2SS/T4SS_dom"/>
</dbReference>
<comment type="similarity">
    <text evidence="1">Belongs to the GSP E family.</text>
</comment>
<dbReference type="PANTHER" id="PTHR30486">
    <property type="entry name" value="TWITCHING MOTILITY PROTEIN PILT"/>
    <property type="match status" value="1"/>
</dbReference>
<dbReference type="RefSeq" id="WP_004078637.1">
    <property type="nucleotide sequence ID" value="NZ_CM001436.1"/>
</dbReference>
<proteinExistence type="inferred from homology"/>
<evidence type="ECO:0000256" key="1">
    <source>
        <dbReference type="ARBA" id="ARBA00006611"/>
    </source>
</evidence>
<dbReference type="SUPFAM" id="SSF52540">
    <property type="entry name" value="P-loop containing nucleoside triphosphate hydrolases"/>
    <property type="match status" value="1"/>
</dbReference>
<dbReference type="GO" id="GO:0016887">
    <property type="term" value="F:ATP hydrolysis activity"/>
    <property type="evidence" value="ECO:0007669"/>
    <property type="project" value="InterPro"/>
</dbReference>
<reference evidence="4 5" key="1">
    <citation type="submission" date="2011-10" db="EMBL/GenBank/DDBJ databases">
        <title>The Improved High-Quality Draft genome of Methanoplanus limicola DSM 2279.</title>
        <authorList>
            <consortium name="US DOE Joint Genome Institute (JGI-PGF)"/>
            <person name="Lucas S."/>
            <person name="Copeland A."/>
            <person name="Lapidus A."/>
            <person name="Glavina del Rio T."/>
            <person name="Dalin E."/>
            <person name="Tice H."/>
            <person name="Bruce D."/>
            <person name="Goodwin L."/>
            <person name="Pitluck S."/>
            <person name="Peters L."/>
            <person name="Mikhailova N."/>
            <person name="Lu M."/>
            <person name="Kyrpides N."/>
            <person name="Mavromatis K."/>
            <person name="Ivanova N."/>
            <person name="Markowitz V."/>
            <person name="Cheng J.-F."/>
            <person name="Hugenholtz P."/>
            <person name="Woyke T."/>
            <person name="Wu D."/>
            <person name="Wirth R."/>
            <person name="Brambilla E.-M."/>
            <person name="Klenk H.-P."/>
            <person name="Eisen J.A."/>
        </authorList>
    </citation>
    <scope>NUCLEOTIDE SEQUENCE [LARGE SCALE GENOMIC DNA]</scope>
    <source>
        <strain evidence="4 5">DSM 2279</strain>
    </source>
</reference>
<dbReference type="HOGENOM" id="CLU_005379_2_2_2"/>
<dbReference type="Pfam" id="PF23990">
    <property type="entry name" value="PilB3_N"/>
    <property type="match status" value="1"/>
</dbReference>
<dbReference type="OrthoDB" id="33500at2157"/>
<feature type="domain" description="PilB3-like N-terminal" evidence="3">
    <location>
        <begin position="92"/>
        <end position="127"/>
    </location>
</feature>
<dbReference type="PANTHER" id="PTHR30486:SF6">
    <property type="entry name" value="TYPE IV PILUS RETRACTATION ATPASE PILT"/>
    <property type="match status" value="1"/>
</dbReference>
<protein>
    <submittedName>
        <fullName evidence="4">Type II secretion system protein E</fullName>
    </submittedName>
</protein>
<feature type="domain" description="Bacterial type II secretion system protein E" evidence="2">
    <location>
        <begin position="258"/>
        <end position="467"/>
    </location>
</feature>
<dbReference type="Gene3D" id="3.40.50.300">
    <property type="entry name" value="P-loop containing nucleotide triphosphate hydrolases"/>
    <property type="match status" value="1"/>
</dbReference>
<dbReference type="EMBL" id="CM001436">
    <property type="protein sequence ID" value="EHQ36381.1"/>
    <property type="molecule type" value="Genomic_DNA"/>
</dbReference>
<dbReference type="Pfam" id="PF00437">
    <property type="entry name" value="T2SSE"/>
    <property type="match status" value="1"/>
</dbReference>
<dbReference type="Proteomes" id="UP000005741">
    <property type="component" value="Chromosome"/>
</dbReference>
<organism evidence="4 5">
    <name type="scientific">Methanoplanus limicola DSM 2279</name>
    <dbReference type="NCBI Taxonomy" id="937775"/>
    <lineage>
        <taxon>Archaea</taxon>
        <taxon>Methanobacteriati</taxon>
        <taxon>Methanobacteriota</taxon>
        <taxon>Stenosarchaea group</taxon>
        <taxon>Methanomicrobia</taxon>
        <taxon>Methanomicrobiales</taxon>
        <taxon>Methanomicrobiaceae</taxon>
        <taxon>Methanoplanus</taxon>
    </lineage>
</organism>
<evidence type="ECO:0000313" key="4">
    <source>
        <dbReference type="EMBL" id="EHQ36381.1"/>
    </source>
</evidence>
<accession>H1Z236</accession>
<evidence type="ECO:0000259" key="2">
    <source>
        <dbReference type="Pfam" id="PF00437"/>
    </source>
</evidence>
<name>H1Z236_9EURY</name>
<dbReference type="InParanoid" id="H1Z236"/>
<gene>
    <name evidence="4" type="ORF">Metlim_2327</name>
</gene>
<dbReference type="InterPro" id="IPR027417">
    <property type="entry name" value="P-loop_NTPase"/>
</dbReference>
<evidence type="ECO:0000313" key="5">
    <source>
        <dbReference type="Proteomes" id="UP000005741"/>
    </source>
</evidence>